<reference evidence="3" key="1">
    <citation type="submission" date="2014-09" db="EMBL/GenBank/DDBJ databases">
        <authorList>
            <person name="Sharma Rahul"/>
            <person name="Thines Marco"/>
        </authorList>
    </citation>
    <scope>NUCLEOTIDE SEQUENCE [LARGE SCALE GENOMIC DNA]</scope>
</reference>
<protein>
    <submittedName>
        <fullName evidence="2">Uncharacterized protein</fullName>
    </submittedName>
</protein>
<sequence length="68" mass="7729">MGRTLANGTASHQTSIQMVDDEGQQKRRFSDCARKSQLYCSLLQKNTYEEKYVIVLGFASLEQKLLSL</sequence>
<proteinExistence type="predicted"/>
<dbReference type="RefSeq" id="XP_024585078.1">
    <property type="nucleotide sequence ID" value="XM_024719817.1"/>
</dbReference>
<dbReference type="EMBL" id="CCYD01003042">
    <property type="protein sequence ID" value="CEG48709.1"/>
    <property type="molecule type" value="Genomic_DNA"/>
</dbReference>
<evidence type="ECO:0000256" key="1">
    <source>
        <dbReference type="SAM" id="MobiDB-lite"/>
    </source>
</evidence>
<accession>A0A0P1B331</accession>
<dbReference type="Proteomes" id="UP000054928">
    <property type="component" value="Unassembled WGS sequence"/>
</dbReference>
<feature type="region of interest" description="Disordered" evidence="1">
    <location>
        <begin position="1"/>
        <end position="22"/>
    </location>
</feature>
<evidence type="ECO:0000313" key="2">
    <source>
        <dbReference type="EMBL" id="CEG48709.1"/>
    </source>
</evidence>
<organism evidence="2 3">
    <name type="scientific">Plasmopara halstedii</name>
    <name type="common">Downy mildew of sunflower</name>
    <dbReference type="NCBI Taxonomy" id="4781"/>
    <lineage>
        <taxon>Eukaryota</taxon>
        <taxon>Sar</taxon>
        <taxon>Stramenopiles</taxon>
        <taxon>Oomycota</taxon>
        <taxon>Peronosporomycetes</taxon>
        <taxon>Peronosporales</taxon>
        <taxon>Peronosporaceae</taxon>
        <taxon>Plasmopara</taxon>
    </lineage>
</organism>
<name>A0A0P1B331_PLAHL</name>
<feature type="compositionally biased region" description="Polar residues" evidence="1">
    <location>
        <begin position="1"/>
        <end position="17"/>
    </location>
</feature>
<dbReference type="AlphaFoldDB" id="A0A0P1B331"/>
<keyword evidence="3" id="KW-1185">Reference proteome</keyword>
<evidence type="ECO:0000313" key="3">
    <source>
        <dbReference type="Proteomes" id="UP000054928"/>
    </source>
</evidence>
<dbReference type="GeneID" id="36401577"/>